<keyword evidence="1" id="KW-0472">Membrane</keyword>
<dbReference type="Pfam" id="PF02517">
    <property type="entry name" value="Rce1-like"/>
    <property type="match status" value="1"/>
</dbReference>
<keyword evidence="1" id="KW-1133">Transmembrane helix</keyword>
<dbReference type="STRING" id="390807.SAMN04488095_0020"/>
<keyword evidence="3" id="KW-0645">Protease</keyword>
<feature type="transmembrane region" description="Helical" evidence="1">
    <location>
        <begin position="252"/>
        <end position="275"/>
    </location>
</feature>
<dbReference type="GO" id="GO:0006508">
    <property type="term" value="P:proteolysis"/>
    <property type="evidence" value="ECO:0007669"/>
    <property type="project" value="UniProtKB-KW"/>
</dbReference>
<dbReference type="EMBL" id="FORA01000010">
    <property type="protein sequence ID" value="SFJ87176.1"/>
    <property type="molecule type" value="Genomic_DNA"/>
</dbReference>
<dbReference type="AlphaFoldDB" id="A0A1I3UYN7"/>
<protein>
    <submittedName>
        <fullName evidence="3">CAAX protease self-immunity</fullName>
    </submittedName>
</protein>
<keyword evidence="1" id="KW-0812">Transmembrane</keyword>
<keyword evidence="4" id="KW-1185">Reference proteome</keyword>
<dbReference type="Proteomes" id="UP000199110">
    <property type="component" value="Unassembled WGS sequence"/>
</dbReference>
<feature type="transmembrane region" description="Helical" evidence="1">
    <location>
        <begin position="66"/>
        <end position="88"/>
    </location>
</feature>
<feature type="transmembrane region" description="Helical" evidence="1">
    <location>
        <begin position="35"/>
        <end position="54"/>
    </location>
</feature>
<evidence type="ECO:0000256" key="1">
    <source>
        <dbReference type="SAM" id="Phobius"/>
    </source>
</evidence>
<reference evidence="3 4" key="1">
    <citation type="submission" date="2016-10" db="EMBL/GenBank/DDBJ databases">
        <authorList>
            <person name="de Groot N.N."/>
        </authorList>
    </citation>
    <scope>NUCLEOTIDE SEQUENCE [LARGE SCALE GENOMIC DNA]</scope>
    <source>
        <strain evidence="3 4">DSM 19073</strain>
    </source>
</reference>
<proteinExistence type="predicted"/>
<evidence type="ECO:0000313" key="4">
    <source>
        <dbReference type="Proteomes" id="UP000199110"/>
    </source>
</evidence>
<sequence>MTPMLWPGAMSSSLQLNVGPHTATSQEGQYSLGKIAAVWALAAVPMPILAFLVAPMIPKSSTAHAVLVVWYLMITGMVWQFILSLILLQQECGLQNWQAIKARIWLQAPQDPRTGASNAKLFVWLLPAFLFYLLVEMTGMGAAIGEFILIPLPILIELPLLDLGELVSPELQGAWWLVGVALVSCLFNYLLGEELLFRGILLPKMRGVFGRWDWVANSILFALYHLHRPTQMLGFIVGGLAWTLPTRHFRSIWFAVILHGIEGVFVFAVTIVIVVGHDL</sequence>
<accession>A0A1I3UYN7</accession>
<feature type="transmembrane region" description="Helical" evidence="1">
    <location>
        <begin position="173"/>
        <end position="191"/>
    </location>
</feature>
<feature type="transmembrane region" description="Helical" evidence="1">
    <location>
        <begin position="119"/>
        <end position="135"/>
    </location>
</feature>
<dbReference type="GO" id="GO:0004175">
    <property type="term" value="F:endopeptidase activity"/>
    <property type="evidence" value="ECO:0007669"/>
    <property type="project" value="UniProtKB-ARBA"/>
</dbReference>
<gene>
    <name evidence="3" type="ORF">SAMN04488095_0020</name>
</gene>
<dbReference type="InterPro" id="IPR003675">
    <property type="entry name" value="Rce1/LyrA-like_dom"/>
</dbReference>
<evidence type="ECO:0000313" key="3">
    <source>
        <dbReference type="EMBL" id="SFJ87176.1"/>
    </source>
</evidence>
<evidence type="ECO:0000259" key="2">
    <source>
        <dbReference type="Pfam" id="PF02517"/>
    </source>
</evidence>
<name>A0A1I3UYN7_9RHOB</name>
<dbReference type="RefSeq" id="WP_092785074.1">
    <property type="nucleotide sequence ID" value="NZ_FORA01000010.1"/>
</dbReference>
<dbReference type="OrthoDB" id="3392646at2"/>
<organism evidence="3 4">
    <name type="scientific">Jannaschia pohangensis</name>
    <dbReference type="NCBI Taxonomy" id="390807"/>
    <lineage>
        <taxon>Bacteria</taxon>
        <taxon>Pseudomonadati</taxon>
        <taxon>Pseudomonadota</taxon>
        <taxon>Alphaproteobacteria</taxon>
        <taxon>Rhodobacterales</taxon>
        <taxon>Roseobacteraceae</taxon>
        <taxon>Jannaschia</taxon>
    </lineage>
</organism>
<feature type="domain" description="CAAX prenyl protease 2/Lysostaphin resistance protein A-like" evidence="2">
    <location>
        <begin position="175"/>
        <end position="261"/>
    </location>
</feature>
<dbReference type="GO" id="GO:0080120">
    <property type="term" value="P:CAAX-box protein maturation"/>
    <property type="evidence" value="ECO:0007669"/>
    <property type="project" value="UniProtKB-ARBA"/>
</dbReference>
<keyword evidence="3" id="KW-0378">Hydrolase</keyword>